<evidence type="ECO:0000313" key="2">
    <source>
        <dbReference type="Proteomes" id="UP000811899"/>
    </source>
</evidence>
<organism evidence="1 2">
    <name type="scientific">Geoanaerobacter pelophilus</name>
    <dbReference type="NCBI Taxonomy" id="60036"/>
    <lineage>
        <taxon>Bacteria</taxon>
        <taxon>Pseudomonadati</taxon>
        <taxon>Thermodesulfobacteriota</taxon>
        <taxon>Desulfuromonadia</taxon>
        <taxon>Geobacterales</taxon>
        <taxon>Geobacteraceae</taxon>
        <taxon>Geoanaerobacter</taxon>
    </lineage>
</organism>
<dbReference type="AlphaFoldDB" id="A0AAW4LD36"/>
<dbReference type="Pfam" id="PF07030">
    <property type="entry name" value="Phage_Mu_Gp36"/>
    <property type="match status" value="1"/>
</dbReference>
<gene>
    <name evidence="1" type="ORF">KI809_18670</name>
</gene>
<dbReference type="RefSeq" id="WP_214173111.1">
    <property type="nucleotide sequence ID" value="NZ_JAHCVJ010000011.1"/>
</dbReference>
<sequence>MPYCTVDDIKSKRIPEQTLIMLTDDQALEQIDTAVVDGIIADADEVIDGYLRGRYELPLATVPGMIKTLSVDISAYNLYGRRSEFETPKTVNDKHAVALKILGSIQKGEIKLGAAGVQSPETATANDGMLMNAPTRLFTEEDLSRY</sequence>
<keyword evidence="2" id="KW-1185">Reference proteome</keyword>
<protein>
    <submittedName>
        <fullName evidence="1">DUF1320 family protein</fullName>
    </submittedName>
</protein>
<dbReference type="EMBL" id="JAHCVJ010000011">
    <property type="protein sequence ID" value="MBT0666336.1"/>
    <property type="molecule type" value="Genomic_DNA"/>
</dbReference>
<proteinExistence type="predicted"/>
<reference evidence="1 2" key="1">
    <citation type="submission" date="2021-05" db="EMBL/GenBank/DDBJ databases">
        <title>The draft genome of Geobacter pelophilus DSM 12255.</title>
        <authorList>
            <person name="Xu Z."/>
            <person name="Masuda Y."/>
            <person name="Itoh H."/>
            <person name="Senoo K."/>
        </authorList>
    </citation>
    <scope>NUCLEOTIDE SEQUENCE [LARGE SCALE GENOMIC DNA]</scope>
    <source>
        <strain evidence="1 2">DSM 12255</strain>
    </source>
</reference>
<dbReference type="InterPro" id="IPR009752">
    <property type="entry name" value="Phage_Mu_GpJ"/>
</dbReference>
<evidence type="ECO:0000313" key="1">
    <source>
        <dbReference type="EMBL" id="MBT0666336.1"/>
    </source>
</evidence>
<name>A0AAW4LD36_9BACT</name>
<dbReference type="Proteomes" id="UP000811899">
    <property type="component" value="Unassembled WGS sequence"/>
</dbReference>
<comment type="caution">
    <text evidence="1">The sequence shown here is derived from an EMBL/GenBank/DDBJ whole genome shotgun (WGS) entry which is preliminary data.</text>
</comment>
<accession>A0AAW4LD36</accession>